<sequence length="55" mass="6077">MNGPQKEGNLGDYIEFQIKIILSQLTDTGSKNGISMWGKCDHKPNGFGLIPLSRQ</sequence>
<dbReference type="AlphaFoldDB" id="A0A8H9KXU2"/>
<comment type="caution">
    <text evidence="1">The sequence shown here is derived from an EMBL/GenBank/DDBJ whole genome shotgun (WGS) entry which is preliminary data.</text>
</comment>
<keyword evidence="2" id="KW-1185">Reference proteome</keyword>
<reference evidence="1" key="2">
    <citation type="submission" date="2020-09" db="EMBL/GenBank/DDBJ databases">
        <authorList>
            <person name="Sun Q."/>
            <person name="Zhou Y."/>
        </authorList>
    </citation>
    <scope>NUCLEOTIDE SEQUENCE</scope>
    <source>
        <strain evidence="1">CGMCC 1.15966</strain>
    </source>
</reference>
<accession>A0A8H9KXU2</accession>
<protein>
    <submittedName>
        <fullName evidence="1">Uncharacterized protein</fullName>
    </submittedName>
</protein>
<name>A0A8H9KXU2_9SPHI</name>
<evidence type="ECO:0000313" key="1">
    <source>
        <dbReference type="EMBL" id="GGE22205.1"/>
    </source>
</evidence>
<dbReference type="Proteomes" id="UP000614460">
    <property type="component" value="Unassembled WGS sequence"/>
</dbReference>
<dbReference type="EMBL" id="BMKM01000004">
    <property type="protein sequence ID" value="GGE22205.1"/>
    <property type="molecule type" value="Genomic_DNA"/>
</dbReference>
<organism evidence="1 2">
    <name type="scientific">Sphingobacterium cellulitidis</name>
    <dbReference type="NCBI Taxonomy" id="1768011"/>
    <lineage>
        <taxon>Bacteria</taxon>
        <taxon>Pseudomonadati</taxon>
        <taxon>Bacteroidota</taxon>
        <taxon>Sphingobacteriia</taxon>
        <taxon>Sphingobacteriales</taxon>
        <taxon>Sphingobacteriaceae</taxon>
        <taxon>Sphingobacterium</taxon>
    </lineage>
</organism>
<gene>
    <name evidence="1" type="ORF">GCM10011516_19850</name>
</gene>
<proteinExistence type="predicted"/>
<reference evidence="1" key="1">
    <citation type="journal article" date="2014" name="Int. J. Syst. Evol. Microbiol.">
        <title>Complete genome sequence of Corynebacterium casei LMG S-19264T (=DSM 44701T), isolated from a smear-ripened cheese.</title>
        <authorList>
            <consortium name="US DOE Joint Genome Institute (JGI-PGF)"/>
            <person name="Walter F."/>
            <person name="Albersmeier A."/>
            <person name="Kalinowski J."/>
            <person name="Ruckert C."/>
        </authorList>
    </citation>
    <scope>NUCLEOTIDE SEQUENCE</scope>
    <source>
        <strain evidence="1">CGMCC 1.15966</strain>
    </source>
</reference>
<evidence type="ECO:0000313" key="2">
    <source>
        <dbReference type="Proteomes" id="UP000614460"/>
    </source>
</evidence>